<sequence>METLKPPKPMFFEENIAKNWKKWKQLFELYLMATGANTKTNEEEKKDYATDVVTAWETTVSRNQMKAASCGFGDLKDSLIKDRIISGINNKNLKDRLLREETLTLEKCVKLCKTAELASEQLKTLEEDRSVHAITRGKKMLQRGKDGAQCNVLPLEKYKLWKLFAPIEKSSTILKNLIFHVVECEKRAPAVLGLTAIQSLNLVKRIDAVKIRKTKAIEDNKDLFEGLEPARKIPIHLQNAFKAELKKMIELEVIKEITEPTE</sequence>
<dbReference type="PaxDb" id="67767-A0A0J7KRK3"/>
<dbReference type="EMBL" id="LBMM01003985">
    <property type="protein sequence ID" value="KMQ92926.1"/>
    <property type="molecule type" value="Genomic_DNA"/>
</dbReference>
<accession>A0A0J7KRK3</accession>
<dbReference type="AlphaFoldDB" id="A0A0J7KRK3"/>
<proteinExistence type="predicted"/>
<dbReference type="Proteomes" id="UP000036403">
    <property type="component" value="Unassembled WGS sequence"/>
</dbReference>
<name>A0A0J7KRK3_LASNI</name>
<gene>
    <name evidence="1" type="ORF">RF55_7030</name>
</gene>
<evidence type="ECO:0000313" key="2">
    <source>
        <dbReference type="Proteomes" id="UP000036403"/>
    </source>
</evidence>
<protein>
    <submittedName>
        <fullName evidence="1">Uncharacterized protein</fullName>
    </submittedName>
</protein>
<reference evidence="1 2" key="1">
    <citation type="submission" date="2015-04" db="EMBL/GenBank/DDBJ databases">
        <title>Lasius niger genome sequencing.</title>
        <authorList>
            <person name="Konorov E.A."/>
            <person name="Nikitin M.A."/>
            <person name="Kirill M.V."/>
            <person name="Chang P."/>
        </authorList>
    </citation>
    <scope>NUCLEOTIDE SEQUENCE [LARGE SCALE GENOMIC DNA]</scope>
    <source>
        <tissue evidence="1">Whole</tissue>
    </source>
</reference>
<evidence type="ECO:0000313" key="1">
    <source>
        <dbReference type="EMBL" id="KMQ92926.1"/>
    </source>
</evidence>
<organism evidence="1 2">
    <name type="scientific">Lasius niger</name>
    <name type="common">Black garden ant</name>
    <dbReference type="NCBI Taxonomy" id="67767"/>
    <lineage>
        <taxon>Eukaryota</taxon>
        <taxon>Metazoa</taxon>
        <taxon>Ecdysozoa</taxon>
        <taxon>Arthropoda</taxon>
        <taxon>Hexapoda</taxon>
        <taxon>Insecta</taxon>
        <taxon>Pterygota</taxon>
        <taxon>Neoptera</taxon>
        <taxon>Endopterygota</taxon>
        <taxon>Hymenoptera</taxon>
        <taxon>Apocrita</taxon>
        <taxon>Aculeata</taxon>
        <taxon>Formicoidea</taxon>
        <taxon>Formicidae</taxon>
        <taxon>Formicinae</taxon>
        <taxon>Lasius</taxon>
        <taxon>Lasius</taxon>
    </lineage>
</organism>
<dbReference type="OrthoDB" id="8061005at2759"/>
<comment type="caution">
    <text evidence="1">The sequence shown here is derived from an EMBL/GenBank/DDBJ whole genome shotgun (WGS) entry which is preliminary data.</text>
</comment>
<dbReference type="STRING" id="67767.A0A0J7KRK3"/>
<keyword evidence="2" id="KW-1185">Reference proteome</keyword>